<proteinExistence type="predicted"/>
<dbReference type="EMBL" id="ML987194">
    <property type="protein sequence ID" value="KAF2249740.1"/>
    <property type="molecule type" value="Genomic_DNA"/>
</dbReference>
<reference evidence="1" key="1">
    <citation type="journal article" date="2020" name="Stud. Mycol.">
        <title>101 Dothideomycetes genomes: a test case for predicting lifestyles and emergence of pathogens.</title>
        <authorList>
            <person name="Haridas S."/>
            <person name="Albert R."/>
            <person name="Binder M."/>
            <person name="Bloem J."/>
            <person name="Labutti K."/>
            <person name="Salamov A."/>
            <person name="Andreopoulos B."/>
            <person name="Baker S."/>
            <person name="Barry K."/>
            <person name="Bills G."/>
            <person name="Bluhm B."/>
            <person name="Cannon C."/>
            <person name="Castanera R."/>
            <person name="Culley D."/>
            <person name="Daum C."/>
            <person name="Ezra D."/>
            <person name="Gonzalez J."/>
            <person name="Henrissat B."/>
            <person name="Kuo A."/>
            <person name="Liang C."/>
            <person name="Lipzen A."/>
            <person name="Lutzoni F."/>
            <person name="Magnuson J."/>
            <person name="Mondo S."/>
            <person name="Nolan M."/>
            <person name="Ohm R."/>
            <person name="Pangilinan J."/>
            <person name="Park H.-J."/>
            <person name="Ramirez L."/>
            <person name="Alfaro M."/>
            <person name="Sun H."/>
            <person name="Tritt A."/>
            <person name="Yoshinaga Y."/>
            <person name="Zwiers L.-H."/>
            <person name="Turgeon B."/>
            <person name="Goodwin S."/>
            <person name="Spatafora J."/>
            <person name="Crous P."/>
            <person name="Grigoriev I."/>
        </authorList>
    </citation>
    <scope>NUCLEOTIDE SEQUENCE</scope>
    <source>
        <strain evidence="1">CBS 122368</strain>
    </source>
</reference>
<name>A0A6A6IJJ7_9PLEO</name>
<keyword evidence="2" id="KW-1185">Reference proteome</keyword>
<dbReference type="GeneID" id="54575948"/>
<feature type="non-terminal residue" evidence="1">
    <location>
        <position position="1"/>
    </location>
</feature>
<sequence length="241" mass="28269">FFDQWYRKNVDMAQMEADFARQLALPCYMFDHAQGFAEVTKWLAYNFAGHITEKRPKSFRWQHMRFSPPDFVRPMNHARGALKTCLHKGIWDEIGALLARGDYACTCRHWATTAGHYFAALVKTDAYPLEKTFSRNSVVAVLKYLNAFVMPGTTTPLCRICDVQWNEVVKQACANTLRYFDGLCIDCMDRSRAKRDDTDVDYWRQLESVDGRWDANCRVRHDEPTWYVSWCGRDEHRQKLL</sequence>
<dbReference type="RefSeq" id="XP_033684744.1">
    <property type="nucleotide sequence ID" value="XM_033822618.1"/>
</dbReference>
<evidence type="ECO:0000313" key="1">
    <source>
        <dbReference type="EMBL" id="KAF2249740.1"/>
    </source>
</evidence>
<feature type="non-terminal residue" evidence="1">
    <location>
        <position position="241"/>
    </location>
</feature>
<organism evidence="1 2">
    <name type="scientific">Trematosphaeria pertusa</name>
    <dbReference type="NCBI Taxonomy" id="390896"/>
    <lineage>
        <taxon>Eukaryota</taxon>
        <taxon>Fungi</taxon>
        <taxon>Dikarya</taxon>
        <taxon>Ascomycota</taxon>
        <taxon>Pezizomycotina</taxon>
        <taxon>Dothideomycetes</taxon>
        <taxon>Pleosporomycetidae</taxon>
        <taxon>Pleosporales</taxon>
        <taxon>Massarineae</taxon>
        <taxon>Trematosphaeriaceae</taxon>
        <taxon>Trematosphaeria</taxon>
    </lineage>
</organism>
<accession>A0A6A6IJJ7</accession>
<dbReference type="AlphaFoldDB" id="A0A6A6IJJ7"/>
<gene>
    <name evidence="1" type="ORF">BU26DRAFT_384854</name>
</gene>
<protein>
    <submittedName>
        <fullName evidence="1">Uncharacterized protein</fullName>
    </submittedName>
</protein>
<dbReference type="Proteomes" id="UP000800094">
    <property type="component" value="Unassembled WGS sequence"/>
</dbReference>
<evidence type="ECO:0000313" key="2">
    <source>
        <dbReference type="Proteomes" id="UP000800094"/>
    </source>
</evidence>
<dbReference type="OrthoDB" id="268428at2759"/>